<accession>A0AC35GY96</accession>
<dbReference type="Proteomes" id="UP000887580">
    <property type="component" value="Unplaced"/>
</dbReference>
<dbReference type="WBParaSite" id="PS1159_v2.g9997.t1">
    <property type="protein sequence ID" value="PS1159_v2.g9997.t1"/>
    <property type="gene ID" value="PS1159_v2.g9997"/>
</dbReference>
<name>A0AC35GY96_9BILA</name>
<reference evidence="2" key="1">
    <citation type="submission" date="2022-11" db="UniProtKB">
        <authorList>
            <consortium name="WormBaseParasite"/>
        </authorList>
    </citation>
    <scope>IDENTIFICATION</scope>
</reference>
<protein>
    <submittedName>
        <fullName evidence="2">RING-type domain-containing protein</fullName>
    </submittedName>
</protein>
<evidence type="ECO:0000313" key="1">
    <source>
        <dbReference type="Proteomes" id="UP000887580"/>
    </source>
</evidence>
<organism evidence="1 2">
    <name type="scientific">Panagrolaimus sp. PS1159</name>
    <dbReference type="NCBI Taxonomy" id="55785"/>
    <lineage>
        <taxon>Eukaryota</taxon>
        <taxon>Metazoa</taxon>
        <taxon>Ecdysozoa</taxon>
        <taxon>Nematoda</taxon>
        <taxon>Chromadorea</taxon>
        <taxon>Rhabditida</taxon>
        <taxon>Tylenchina</taxon>
        <taxon>Panagrolaimomorpha</taxon>
        <taxon>Panagrolaimoidea</taxon>
        <taxon>Panagrolaimidae</taxon>
        <taxon>Panagrolaimus</taxon>
    </lineage>
</organism>
<proteinExistence type="predicted"/>
<evidence type="ECO:0000313" key="2">
    <source>
        <dbReference type="WBParaSite" id="PS1159_v2.g9997.t1"/>
    </source>
</evidence>
<sequence>MICFYCWKSNAFIANEKMEDDEILPYLTCNFQGCKAPVSETFTLQLLEYPEKYHFYQHLIIRSFIHSNPLYKWCPNKANGCNLAVKIENIFEIVEEITCECGLTFCFKCTDIPHSPFPCILIQKWKNEMEFREIAFRCSHCFTKTVTDNFFNILACSNCKNVCTISDLCPTNPNDYCYYFQEQSALLKNEFQQLTILEKHNDHSKEFFKTSLKFINYFRQKSLYFYAFCHFLENGQIFAKFQFELRLLFNTVTDLLISENDEKESFVIQTSKNFTTEKKMEILDLFVKIQNLINANLKSFYEDDWKFSDKEIEKAMIELK</sequence>